<dbReference type="Proteomes" id="UP000230069">
    <property type="component" value="Unassembled WGS sequence"/>
</dbReference>
<dbReference type="EMBL" id="KZ305115">
    <property type="protein sequence ID" value="PIA26110.1"/>
    <property type="molecule type" value="Genomic_DNA"/>
</dbReference>
<evidence type="ECO:0000313" key="1">
    <source>
        <dbReference type="EMBL" id="PIA26110.1"/>
    </source>
</evidence>
<name>A0A2G5C4B8_AQUCA</name>
<proteinExistence type="predicted"/>
<reference evidence="1 2" key="1">
    <citation type="submission" date="2017-09" db="EMBL/GenBank/DDBJ databases">
        <title>WGS assembly of Aquilegia coerulea Goldsmith.</title>
        <authorList>
            <person name="Hodges S."/>
            <person name="Kramer E."/>
            <person name="Nordborg M."/>
            <person name="Tomkins J."/>
            <person name="Borevitz J."/>
            <person name="Derieg N."/>
            <person name="Yan J."/>
            <person name="Mihaltcheva S."/>
            <person name="Hayes R.D."/>
            <person name="Rokhsar D."/>
        </authorList>
    </citation>
    <scope>NUCLEOTIDE SEQUENCE [LARGE SCALE GENOMIC DNA]</scope>
    <source>
        <strain evidence="2">cv. Goldsmith</strain>
    </source>
</reference>
<protein>
    <submittedName>
        <fullName evidence="1">Uncharacterized protein</fullName>
    </submittedName>
</protein>
<dbReference type="InParanoid" id="A0A2G5C4B8"/>
<dbReference type="AlphaFoldDB" id="A0A2G5C4B8"/>
<evidence type="ECO:0000313" key="2">
    <source>
        <dbReference type="Proteomes" id="UP000230069"/>
    </source>
</evidence>
<gene>
    <name evidence="1" type="ORF">AQUCO_09900002v1</name>
</gene>
<sequence length="69" mass="7580">MERGSKLSRCLPSSESITGLRDHPVISMKGSSTTIGARFLPSHSWRIHLVARTAKSIKYGVIRLMIVAS</sequence>
<keyword evidence="2" id="KW-1185">Reference proteome</keyword>
<accession>A0A2G5C4B8</accession>
<organism evidence="1 2">
    <name type="scientific">Aquilegia coerulea</name>
    <name type="common">Rocky mountain columbine</name>
    <dbReference type="NCBI Taxonomy" id="218851"/>
    <lineage>
        <taxon>Eukaryota</taxon>
        <taxon>Viridiplantae</taxon>
        <taxon>Streptophyta</taxon>
        <taxon>Embryophyta</taxon>
        <taxon>Tracheophyta</taxon>
        <taxon>Spermatophyta</taxon>
        <taxon>Magnoliopsida</taxon>
        <taxon>Ranunculales</taxon>
        <taxon>Ranunculaceae</taxon>
        <taxon>Thalictroideae</taxon>
        <taxon>Aquilegia</taxon>
    </lineage>
</organism>